<comment type="subcellular location">
    <subcellularLocation>
        <location evidence="1">Membrane</location>
        <topology evidence="1">Multi-pass membrane protein</topology>
    </subcellularLocation>
</comment>
<evidence type="ECO:0000256" key="1">
    <source>
        <dbReference type="ARBA" id="ARBA00004141"/>
    </source>
</evidence>
<feature type="transmembrane region" description="Helical" evidence="5">
    <location>
        <begin position="274"/>
        <end position="294"/>
    </location>
</feature>
<evidence type="ECO:0000313" key="7">
    <source>
        <dbReference type="EMBL" id="MBP0902855.1"/>
    </source>
</evidence>
<feature type="transmembrane region" description="Helical" evidence="5">
    <location>
        <begin position="382"/>
        <end position="405"/>
    </location>
</feature>
<name>A0ABS4BQJ3_9FLAO</name>
<feature type="transmembrane region" description="Helical" evidence="5">
    <location>
        <begin position="68"/>
        <end position="95"/>
    </location>
</feature>
<feature type="transmembrane region" description="Helical" evidence="5">
    <location>
        <begin position="411"/>
        <end position="444"/>
    </location>
</feature>
<keyword evidence="7" id="KW-0436">Ligase</keyword>
<reference evidence="7 8" key="1">
    <citation type="submission" date="2021-04" db="EMBL/GenBank/DDBJ databases">
        <title>Mariniflexile gromovii gen. nov., sp. nov., a gliding bacterium isolated from the sea urchin Strongylocentrotus intermedius.</title>
        <authorList>
            <person name="Ko S."/>
            <person name="Le V."/>
            <person name="Ahn C.-Y."/>
            <person name="Oh H.-M."/>
        </authorList>
    </citation>
    <scope>NUCLEOTIDE SEQUENCE [LARGE SCALE GENOMIC DNA]</scope>
    <source>
        <strain evidence="7 8">KCTC 12570</strain>
    </source>
</reference>
<gene>
    <name evidence="7" type="ORF">J8H85_03350</name>
</gene>
<evidence type="ECO:0000313" key="8">
    <source>
        <dbReference type="Proteomes" id="UP000670776"/>
    </source>
</evidence>
<feature type="transmembrane region" description="Helical" evidence="5">
    <location>
        <begin position="207"/>
        <end position="225"/>
    </location>
</feature>
<dbReference type="Proteomes" id="UP000670776">
    <property type="component" value="Unassembled WGS sequence"/>
</dbReference>
<evidence type="ECO:0000256" key="2">
    <source>
        <dbReference type="ARBA" id="ARBA00022692"/>
    </source>
</evidence>
<feature type="transmembrane region" description="Helical" evidence="5">
    <location>
        <begin position="237"/>
        <end position="268"/>
    </location>
</feature>
<proteinExistence type="predicted"/>
<comment type="caution">
    <text evidence="7">The sequence shown here is derived from an EMBL/GenBank/DDBJ whole genome shotgun (WGS) entry which is preliminary data.</text>
</comment>
<keyword evidence="8" id="KW-1185">Reference proteome</keyword>
<feature type="domain" description="O-antigen ligase-related" evidence="6">
    <location>
        <begin position="239"/>
        <end position="398"/>
    </location>
</feature>
<accession>A0ABS4BQJ3</accession>
<keyword evidence="2 5" id="KW-0812">Transmembrane</keyword>
<dbReference type="InterPro" id="IPR007016">
    <property type="entry name" value="O-antigen_ligase-rel_domated"/>
</dbReference>
<evidence type="ECO:0000256" key="3">
    <source>
        <dbReference type="ARBA" id="ARBA00022989"/>
    </source>
</evidence>
<dbReference type="Pfam" id="PF04932">
    <property type="entry name" value="Wzy_C"/>
    <property type="match status" value="1"/>
</dbReference>
<keyword evidence="4 5" id="KW-0472">Membrane</keyword>
<feature type="transmembrane region" description="Helical" evidence="5">
    <location>
        <begin position="140"/>
        <end position="157"/>
    </location>
</feature>
<sequence length="462" mass="54753">MRTSEIFNKIRNDYNLDLTSLLLYLFISFSFLDTYKLALPFIFGILFYQILLVYKKKIETMCFINQCWYLLVFSLVFFRSVHTIILLIIILFILLNKNKLEKRSLSLSLIKFEVYILAFFVLIILNNLCHQNYLKGIDTFLYLLLYPILFIILKKFLFQISLIKTIKVFITSVLISLFYLIIINILYADNLLEINTYFSDFLDLTHVYYGMFLGLSCSFFMYFKTKGFIYVSSRFDVLLYLIFVFFIIYIGARISFFAVVIITLLSLYKTNKLAWYKKITILSALFFGILFLSLKLSPRISHGFESMNNLYISINKNDKHDLINNSWANINERYLVWSYSIKELKSNIIYGIGVKNVKDVISNQILNDGYIYYQPKNSHNQYLHFLLGFGIFGFIYFLYIIYVFFKKVPQGTYFLVFFLIIMLTESVLVRVKGMSLFFIFILIFSYNKANNICKDRLPFPTC</sequence>
<evidence type="ECO:0000256" key="5">
    <source>
        <dbReference type="SAM" id="Phobius"/>
    </source>
</evidence>
<dbReference type="GO" id="GO:0016874">
    <property type="term" value="F:ligase activity"/>
    <property type="evidence" value="ECO:0007669"/>
    <property type="project" value="UniProtKB-KW"/>
</dbReference>
<evidence type="ECO:0000259" key="6">
    <source>
        <dbReference type="Pfam" id="PF04932"/>
    </source>
</evidence>
<organism evidence="7 8">
    <name type="scientific">Mariniflexile gromovii</name>
    <dbReference type="NCBI Taxonomy" id="362523"/>
    <lineage>
        <taxon>Bacteria</taxon>
        <taxon>Pseudomonadati</taxon>
        <taxon>Bacteroidota</taxon>
        <taxon>Flavobacteriia</taxon>
        <taxon>Flavobacteriales</taxon>
        <taxon>Flavobacteriaceae</taxon>
        <taxon>Mariniflexile</taxon>
    </lineage>
</organism>
<evidence type="ECO:0000256" key="4">
    <source>
        <dbReference type="ARBA" id="ARBA00023136"/>
    </source>
</evidence>
<dbReference type="EMBL" id="JAGJCB010000002">
    <property type="protein sequence ID" value="MBP0902855.1"/>
    <property type="molecule type" value="Genomic_DNA"/>
</dbReference>
<protein>
    <submittedName>
        <fullName evidence="7">O-antigen ligase family protein</fullName>
    </submittedName>
</protein>
<feature type="transmembrane region" description="Helical" evidence="5">
    <location>
        <begin position="169"/>
        <end position="187"/>
    </location>
</feature>
<keyword evidence="3 5" id="KW-1133">Transmembrane helix</keyword>
<feature type="transmembrane region" description="Helical" evidence="5">
    <location>
        <begin position="107"/>
        <end position="128"/>
    </location>
</feature>
<feature type="transmembrane region" description="Helical" evidence="5">
    <location>
        <begin position="21"/>
        <end position="48"/>
    </location>
</feature>
<dbReference type="RefSeq" id="WP_209652660.1">
    <property type="nucleotide sequence ID" value="NZ_JAGJCB010000002.1"/>
</dbReference>